<dbReference type="CDD" id="cd03416">
    <property type="entry name" value="CbiX_SirB_N"/>
    <property type="match status" value="1"/>
</dbReference>
<dbReference type="STRING" id="1255658.FM114_11465"/>
<gene>
    <name evidence="3" type="ORF">FM114_11465</name>
</gene>
<dbReference type="EC" id="4.99.1.4" evidence="3"/>
<organism evidence="3 4">
    <name type="scientific">Luteococcus japonicus LSP_Lj1</name>
    <dbReference type="NCBI Taxonomy" id="1255658"/>
    <lineage>
        <taxon>Bacteria</taxon>
        <taxon>Bacillati</taxon>
        <taxon>Actinomycetota</taxon>
        <taxon>Actinomycetes</taxon>
        <taxon>Propionibacteriales</taxon>
        <taxon>Propionibacteriaceae</taxon>
        <taxon>Luteococcus</taxon>
    </lineage>
</organism>
<dbReference type="GO" id="GO:0051266">
    <property type="term" value="F:sirohydrochlorin ferrochelatase activity"/>
    <property type="evidence" value="ECO:0007669"/>
    <property type="project" value="UniProtKB-EC"/>
</dbReference>
<dbReference type="Gene3D" id="3.40.50.1400">
    <property type="match status" value="1"/>
</dbReference>
<protein>
    <submittedName>
        <fullName evidence="3">Sirohydrochlorin ferrochelatase</fullName>
        <ecNumber evidence="3">4.99.1.4</ecNumber>
    </submittedName>
</protein>
<keyword evidence="4" id="KW-1185">Reference proteome</keyword>
<dbReference type="Pfam" id="PF01903">
    <property type="entry name" value="CbiX"/>
    <property type="match status" value="1"/>
</dbReference>
<reference evidence="3 4" key="1">
    <citation type="submission" date="2017-02" db="EMBL/GenBank/DDBJ databases">
        <authorList>
            <person name="Peterson S.W."/>
        </authorList>
    </citation>
    <scope>NUCLEOTIDE SEQUENCE [LARGE SCALE GENOMIC DNA]</scope>
    <source>
        <strain evidence="3 4">LSP_Lj1</strain>
    </source>
</reference>
<proteinExistence type="predicted"/>
<dbReference type="EMBL" id="FUKQ01000044">
    <property type="protein sequence ID" value="SJN39312.1"/>
    <property type="molecule type" value="Genomic_DNA"/>
</dbReference>
<dbReference type="AlphaFoldDB" id="A0A1R4K554"/>
<evidence type="ECO:0000256" key="1">
    <source>
        <dbReference type="ARBA" id="ARBA00022723"/>
    </source>
</evidence>
<accession>A0A1R4K554</accession>
<dbReference type="OrthoDB" id="482456at2"/>
<dbReference type="PANTHER" id="PTHR33542:SF5">
    <property type="entry name" value="FERROCHELATASE CHE1"/>
    <property type="match status" value="1"/>
</dbReference>
<dbReference type="PANTHER" id="PTHR33542">
    <property type="entry name" value="SIROHYDROCHLORIN FERROCHELATASE, CHLOROPLASTIC"/>
    <property type="match status" value="1"/>
</dbReference>
<dbReference type="Proteomes" id="UP000188342">
    <property type="component" value="Unassembled WGS sequence"/>
</dbReference>
<dbReference type="RefSeq" id="WP_094765287.1">
    <property type="nucleotide sequence ID" value="NZ_FUKQ01000044.1"/>
</dbReference>
<evidence type="ECO:0000313" key="3">
    <source>
        <dbReference type="EMBL" id="SJN39312.1"/>
    </source>
</evidence>
<keyword evidence="2 3" id="KW-0456">Lyase</keyword>
<keyword evidence="1" id="KW-0479">Metal-binding</keyword>
<dbReference type="InterPro" id="IPR002762">
    <property type="entry name" value="CbiX-like"/>
</dbReference>
<dbReference type="SUPFAM" id="SSF53800">
    <property type="entry name" value="Chelatase"/>
    <property type="match status" value="1"/>
</dbReference>
<name>A0A1R4K554_9ACTN</name>
<dbReference type="InterPro" id="IPR050963">
    <property type="entry name" value="Sirohydro_Cobaltochel/CbiX"/>
</dbReference>
<dbReference type="GO" id="GO:0046872">
    <property type="term" value="F:metal ion binding"/>
    <property type="evidence" value="ECO:0007669"/>
    <property type="project" value="UniProtKB-KW"/>
</dbReference>
<sequence length="262" mass="28107">MTAPALILLAHGSSQPALTSTLHQLRIEMQQARPELNVVLAFLDHCPPSGPAVVSSLVARGVTEMVFVPLDVTHAVEVNEQATQMLDRVRAAHPQVAMTMARPLGPATDLLNVLDVRLRESLRQNHVVELDALVLSAAEAGDTRGNALIARRARQWAAHHKLPCVVAFHDGSGTGVAHAVATLRAQGRRHIAVGSFYISGDENYQSMRELALAAGVKSVSAPMGSHEFILDLMMARYVFAAMELLDAPMPAEQASEDAGHAM</sequence>
<evidence type="ECO:0000313" key="4">
    <source>
        <dbReference type="Proteomes" id="UP000188342"/>
    </source>
</evidence>
<evidence type="ECO:0000256" key="2">
    <source>
        <dbReference type="ARBA" id="ARBA00023239"/>
    </source>
</evidence>